<keyword evidence="1" id="KW-0732">Signal</keyword>
<dbReference type="Proteomes" id="UP001148482">
    <property type="component" value="Unassembled WGS sequence"/>
</dbReference>
<dbReference type="InterPro" id="IPR025665">
    <property type="entry name" value="Beta-barrel_OMP_2"/>
</dbReference>
<organism evidence="3 4">
    <name type="scientific">Salinimicrobium profundisediminis</name>
    <dbReference type="NCBI Taxonomy" id="2994553"/>
    <lineage>
        <taxon>Bacteria</taxon>
        <taxon>Pseudomonadati</taxon>
        <taxon>Bacteroidota</taxon>
        <taxon>Flavobacteriia</taxon>
        <taxon>Flavobacteriales</taxon>
        <taxon>Flavobacteriaceae</taxon>
        <taxon>Salinimicrobium</taxon>
    </lineage>
</organism>
<evidence type="ECO:0000313" key="4">
    <source>
        <dbReference type="Proteomes" id="UP001148482"/>
    </source>
</evidence>
<keyword evidence="4" id="KW-1185">Reference proteome</keyword>
<proteinExistence type="predicted"/>
<evidence type="ECO:0000256" key="1">
    <source>
        <dbReference type="SAM" id="SignalP"/>
    </source>
</evidence>
<dbReference type="Pfam" id="PF13568">
    <property type="entry name" value="OMP_b-brl_2"/>
    <property type="match status" value="1"/>
</dbReference>
<name>A0A9X3I2V8_9FLAO</name>
<feature type="chain" id="PRO_5040960919" evidence="1">
    <location>
        <begin position="20"/>
        <end position="235"/>
    </location>
</feature>
<feature type="signal peptide" evidence="1">
    <location>
        <begin position="1"/>
        <end position="19"/>
    </location>
</feature>
<gene>
    <name evidence="3" type="ORF">OQ279_14425</name>
</gene>
<evidence type="ECO:0000259" key="2">
    <source>
        <dbReference type="Pfam" id="PF13568"/>
    </source>
</evidence>
<dbReference type="AlphaFoldDB" id="A0A9X3I2V8"/>
<sequence>MKKFLIAAIVLLAALPARAQLFGGEDVINNPNFDMQRFSWGYFLGFNTYDFDFDYKDYIQGSNQGKDFHVDRTIGFNVGLIGNMRLSDHLDLRLEPGVSFNRINFIFNKSDPTDSFREINSTFVHIPLLLKFSTTRINNFKPFVVGGVSTSLNLSSNENNPEDNSDGQFRMTTNNFYYEIGFGIDLYLYYFKFTPSIRGVFAINDEFVRDDTPVFNSDNIEKMSSRAVFINFTFQ</sequence>
<comment type="caution">
    <text evidence="3">The sequence shown here is derived from an EMBL/GenBank/DDBJ whole genome shotgun (WGS) entry which is preliminary data.</text>
</comment>
<dbReference type="EMBL" id="JAPJDA010000025">
    <property type="protein sequence ID" value="MCX2839347.1"/>
    <property type="molecule type" value="Genomic_DNA"/>
</dbReference>
<dbReference type="RefSeq" id="WP_266070704.1">
    <property type="nucleotide sequence ID" value="NZ_JAPJDA010000025.1"/>
</dbReference>
<evidence type="ECO:0000313" key="3">
    <source>
        <dbReference type="EMBL" id="MCX2839347.1"/>
    </source>
</evidence>
<feature type="domain" description="Outer membrane protein beta-barrel" evidence="2">
    <location>
        <begin position="36"/>
        <end position="207"/>
    </location>
</feature>
<protein>
    <submittedName>
        <fullName evidence="3">Porin family protein</fullName>
    </submittedName>
</protein>
<accession>A0A9X3I2V8</accession>
<reference evidence="3" key="1">
    <citation type="submission" date="2022-11" db="EMBL/GenBank/DDBJ databases">
        <title>Salinimicrobium profundisediminis sp. nov., isolated from deep-sea sediment of the Mariana Trench.</title>
        <authorList>
            <person name="Fu H."/>
        </authorList>
    </citation>
    <scope>NUCLEOTIDE SEQUENCE</scope>
    <source>
        <strain evidence="3">MT39</strain>
    </source>
</reference>